<evidence type="ECO:0000256" key="6">
    <source>
        <dbReference type="ARBA" id="ARBA00023002"/>
    </source>
</evidence>
<dbReference type="InterPro" id="IPR050364">
    <property type="entry name" value="Cytochrome_P450_fung"/>
</dbReference>
<proteinExistence type="inferred from homology"/>
<gene>
    <name evidence="12" type="ORF">D9613_009416</name>
</gene>
<evidence type="ECO:0000256" key="3">
    <source>
        <dbReference type="ARBA" id="ARBA00010617"/>
    </source>
</evidence>
<dbReference type="GO" id="GO:0004497">
    <property type="term" value="F:monooxygenase activity"/>
    <property type="evidence" value="ECO:0007669"/>
    <property type="project" value="UniProtKB-KW"/>
</dbReference>
<keyword evidence="8 10" id="KW-0503">Monooxygenase</keyword>
<evidence type="ECO:0000256" key="7">
    <source>
        <dbReference type="ARBA" id="ARBA00023004"/>
    </source>
</evidence>
<dbReference type="InterPro" id="IPR001128">
    <property type="entry name" value="Cyt_P450"/>
</dbReference>
<evidence type="ECO:0000256" key="8">
    <source>
        <dbReference type="ARBA" id="ARBA00023033"/>
    </source>
</evidence>
<dbReference type="InterPro" id="IPR036396">
    <property type="entry name" value="Cyt_P450_sf"/>
</dbReference>
<keyword evidence="4 9" id="KW-0349">Heme</keyword>
<dbReference type="EMBL" id="JAACJL010000002">
    <property type="protein sequence ID" value="KAF4622479.1"/>
    <property type="molecule type" value="Genomic_DNA"/>
</dbReference>
<evidence type="ECO:0000256" key="11">
    <source>
        <dbReference type="SAM" id="SignalP"/>
    </source>
</evidence>
<evidence type="ECO:0000256" key="1">
    <source>
        <dbReference type="ARBA" id="ARBA00001971"/>
    </source>
</evidence>
<dbReference type="Pfam" id="PF00067">
    <property type="entry name" value="p450"/>
    <property type="match status" value="1"/>
</dbReference>
<dbReference type="GO" id="GO:0016705">
    <property type="term" value="F:oxidoreductase activity, acting on paired donors, with incorporation or reduction of molecular oxygen"/>
    <property type="evidence" value="ECO:0007669"/>
    <property type="project" value="InterPro"/>
</dbReference>
<evidence type="ECO:0000256" key="5">
    <source>
        <dbReference type="ARBA" id="ARBA00022723"/>
    </source>
</evidence>
<dbReference type="PROSITE" id="PS00086">
    <property type="entry name" value="CYTOCHROME_P450"/>
    <property type="match status" value="1"/>
</dbReference>
<reference evidence="12 13" key="1">
    <citation type="submission" date="2019-12" db="EMBL/GenBank/DDBJ databases">
        <authorList>
            <person name="Floudas D."/>
            <person name="Bentzer J."/>
            <person name="Ahren D."/>
            <person name="Johansson T."/>
            <person name="Persson P."/>
            <person name="Tunlid A."/>
        </authorList>
    </citation>
    <scope>NUCLEOTIDE SEQUENCE [LARGE SCALE GENOMIC DNA]</scope>
    <source>
        <strain evidence="12 13">CBS 102.39</strain>
    </source>
</reference>
<dbReference type="PRINTS" id="PR00463">
    <property type="entry name" value="EP450I"/>
</dbReference>
<comment type="caution">
    <text evidence="12">The sequence shown here is derived from an EMBL/GenBank/DDBJ whole genome shotgun (WGS) entry which is preliminary data.</text>
</comment>
<comment type="similarity">
    <text evidence="3 10">Belongs to the cytochrome P450 family.</text>
</comment>
<dbReference type="InterPro" id="IPR017972">
    <property type="entry name" value="Cyt_P450_CS"/>
</dbReference>
<name>A0A8H4R535_9AGAR</name>
<evidence type="ECO:0000256" key="10">
    <source>
        <dbReference type="RuleBase" id="RU000461"/>
    </source>
</evidence>
<dbReference type="InterPro" id="IPR002401">
    <property type="entry name" value="Cyt_P450_E_grp-I"/>
</dbReference>
<feature type="binding site" description="axial binding residue" evidence="9">
    <location>
        <position position="453"/>
    </location>
    <ligand>
        <name>heme</name>
        <dbReference type="ChEBI" id="CHEBI:30413"/>
    </ligand>
    <ligandPart>
        <name>Fe</name>
        <dbReference type="ChEBI" id="CHEBI:18248"/>
    </ligandPart>
</feature>
<dbReference type="Gene3D" id="1.10.630.10">
    <property type="entry name" value="Cytochrome P450"/>
    <property type="match status" value="1"/>
</dbReference>
<sequence>MALSSQASDAVLLLLAVLVVYVYQKEKKRRNNPYSHLPLPPTPKGSLPILGNMLQIPTQFEWETYHRWCTELDTDVLYLNIAGTPLVVLDTAQAAMDLLEKRSSIYSGRPRMPMLNELMRWDFNFAFREYGDHWRKHRRVIHDSFHPSASKLMNPQLLFSARRLLNRILVKPDNIIANFRHMAGETIMAISYGIQVKEENDPYVTTAEAALHGLCMAALPGAFLVDALPFLKHVPSWFPGAGFQRKAQEWKDLATRMKTIPFELTKQNIAKGNFVPSFTSRSLARMESDEKARAGGYEEYVIQNVAGTMYAAGTDTTVSALSSCFLGMLSRPEIVKRAHEELDRVIKPGHLPDFDDEDSLPYIRALAKESLRWKDPLPVSIPHLLDVDDEYKGYRLPAGAIIVPNAWAMLHDPKVYPDPFSFRPERFLKEDGTLDNSVRDPSLFAFGFGRRICPARYMAYSAIWITIATILTVYDVKKAVDEDGNEIEPTYEYFSGLVCMPLPYKCSLTPRSKEAEKLIKSAMVQEQTAAV</sequence>
<comment type="cofactor">
    <cofactor evidence="1 9">
        <name>heme</name>
        <dbReference type="ChEBI" id="CHEBI:30413"/>
    </cofactor>
</comment>
<evidence type="ECO:0000313" key="12">
    <source>
        <dbReference type="EMBL" id="KAF4622479.1"/>
    </source>
</evidence>
<dbReference type="GO" id="GO:0020037">
    <property type="term" value="F:heme binding"/>
    <property type="evidence" value="ECO:0007669"/>
    <property type="project" value="InterPro"/>
</dbReference>
<evidence type="ECO:0000256" key="9">
    <source>
        <dbReference type="PIRSR" id="PIRSR602401-1"/>
    </source>
</evidence>
<keyword evidence="6 10" id="KW-0560">Oxidoreductase</keyword>
<evidence type="ECO:0000313" key="13">
    <source>
        <dbReference type="Proteomes" id="UP000521872"/>
    </source>
</evidence>
<dbReference type="AlphaFoldDB" id="A0A8H4R535"/>
<keyword evidence="7 9" id="KW-0408">Iron</keyword>
<feature type="signal peptide" evidence="11">
    <location>
        <begin position="1"/>
        <end position="24"/>
    </location>
</feature>
<protein>
    <recommendedName>
        <fullName evidence="14">Cytochrome P450</fullName>
    </recommendedName>
</protein>
<evidence type="ECO:0008006" key="14">
    <source>
        <dbReference type="Google" id="ProtNLM"/>
    </source>
</evidence>
<evidence type="ECO:0000256" key="4">
    <source>
        <dbReference type="ARBA" id="ARBA00022617"/>
    </source>
</evidence>
<accession>A0A8H4R535</accession>
<dbReference type="Proteomes" id="UP000521872">
    <property type="component" value="Unassembled WGS sequence"/>
</dbReference>
<keyword evidence="13" id="KW-1185">Reference proteome</keyword>
<organism evidence="12 13">
    <name type="scientific">Agrocybe pediades</name>
    <dbReference type="NCBI Taxonomy" id="84607"/>
    <lineage>
        <taxon>Eukaryota</taxon>
        <taxon>Fungi</taxon>
        <taxon>Dikarya</taxon>
        <taxon>Basidiomycota</taxon>
        <taxon>Agaricomycotina</taxon>
        <taxon>Agaricomycetes</taxon>
        <taxon>Agaricomycetidae</taxon>
        <taxon>Agaricales</taxon>
        <taxon>Agaricineae</taxon>
        <taxon>Strophariaceae</taxon>
        <taxon>Agrocybe</taxon>
    </lineage>
</organism>
<comment type="pathway">
    <text evidence="2">Secondary metabolite biosynthesis.</text>
</comment>
<keyword evidence="5 9" id="KW-0479">Metal-binding</keyword>
<evidence type="ECO:0000256" key="2">
    <source>
        <dbReference type="ARBA" id="ARBA00005179"/>
    </source>
</evidence>
<dbReference type="PANTHER" id="PTHR46300:SF7">
    <property type="entry name" value="P450, PUTATIVE (EUROFUNG)-RELATED"/>
    <property type="match status" value="1"/>
</dbReference>
<dbReference type="SUPFAM" id="SSF48264">
    <property type="entry name" value="Cytochrome P450"/>
    <property type="match status" value="1"/>
</dbReference>
<dbReference type="PANTHER" id="PTHR46300">
    <property type="entry name" value="P450, PUTATIVE (EUROFUNG)-RELATED-RELATED"/>
    <property type="match status" value="1"/>
</dbReference>
<dbReference type="GO" id="GO:0005506">
    <property type="term" value="F:iron ion binding"/>
    <property type="evidence" value="ECO:0007669"/>
    <property type="project" value="InterPro"/>
</dbReference>
<keyword evidence="11" id="KW-0732">Signal</keyword>
<feature type="chain" id="PRO_5034136387" description="Cytochrome P450" evidence="11">
    <location>
        <begin position="25"/>
        <end position="531"/>
    </location>
</feature>
<dbReference type="CDD" id="cd11065">
    <property type="entry name" value="CYP64-like"/>
    <property type="match status" value="1"/>
</dbReference>